<reference evidence="1" key="1">
    <citation type="submission" date="2014-09" db="EMBL/GenBank/DDBJ databases">
        <authorList>
            <person name="Magalhaes I.L.F."/>
            <person name="Oliveira U."/>
            <person name="Santos F.R."/>
            <person name="Vidigal T.H.D.A."/>
            <person name="Brescovit A.D."/>
            <person name="Santos A.J."/>
        </authorList>
    </citation>
    <scope>NUCLEOTIDE SEQUENCE</scope>
    <source>
        <tissue evidence="1">Shoot tissue taken approximately 20 cm above the soil surface</tissue>
    </source>
</reference>
<name>A0A0A9CJZ3_ARUDO</name>
<dbReference type="AlphaFoldDB" id="A0A0A9CJZ3"/>
<reference evidence="1" key="2">
    <citation type="journal article" date="2015" name="Data Brief">
        <title>Shoot transcriptome of the giant reed, Arundo donax.</title>
        <authorList>
            <person name="Barrero R.A."/>
            <person name="Guerrero F.D."/>
            <person name="Moolhuijzen P."/>
            <person name="Goolsby J.A."/>
            <person name="Tidwell J."/>
            <person name="Bellgard S.E."/>
            <person name="Bellgard M.I."/>
        </authorList>
    </citation>
    <scope>NUCLEOTIDE SEQUENCE</scope>
    <source>
        <tissue evidence="1">Shoot tissue taken approximately 20 cm above the soil surface</tissue>
    </source>
</reference>
<organism evidence="1">
    <name type="scientific">Arundo donax</name>
    <name type="common">Giant reed</name>
    <name type="synonym">Donax arundinaceus</name>
    <dbReference type="NCBI Taxonomy" id="35708"/>
    <lineage>
        <taxon>Eukaryota</taxon>
        <taxon>Viridiplantae</taxon>
        <taxon>Streptophyta</taxon>
        <taxon>Embryophyta</taxon>
        <taxon>Tracheophyta</taxon>
        <taxon>Spermatophyta</taxon>
        <taxon>Magnoliopsida</taxon>
        <taxon>Liliopsida</taxon>
        <taxon>Poales</taxon>
        <taxon>Poaceae</taxon>
        <taxon>PACMAD clade</taxon>
        <taxon>Arundinoideae</taxon>
        <taxon>Arundineae</taxon>
        <taxon>Arundo</taxon>
    </lineage>
</organism>
<evidence type="ECO:0000313" key="1">
    <source>
        <dbReference type="EMBL" id="JAD74778.1"/>
    </source>
</evidence>
<protein>
    <submittedName>
        <fullName evidence="1">Uncharacterized protein</fullName>
    </submittedName>
</protein>
<accession>A0A0A9CJZ3</accession>
<proteinExistence type="predicted"/>
<dbReference type="EMBL" id="GBRH01223117">
    <property type="protein sequence ID" value="JAD74778.1"/>
    <property type="molecule type" value="Transcribed_RNA"/>
</dbReference>
<sequence>MARASLLTYASQMTPLKQQWMVYLRMGAANRRNHWMHRLPRARMRSCHSSHHCTILHTSNISLYSFFFSLCVSLSLAITQRYGSVNY</sequence>